<gene>
    <name evidence="1" type="ORF">UFOVP117_132</name>
</gene>
<evidence type="ECO:0000313" key="1">
    <source>
        <dbReference type="EMBL" id="CAB4129854.1"/>
    </source>
</evidence>
<proteinExistence type="predicted"/>
<protein>
    <submittedName>
        <fullName evidence="1">Uncharacterized protein</fullName>
    </submittedName>
</protein>
<name>A0A6J5L671_9CAUD</name>
<dbReference type="InterPro" id="IPR038763">
    <property type="entry name" value="DHH_sf"/>
</dbReference>
<organism evidence="1">
    <name type="scientific">uncultured Caudovirales phage</name>
    <dbReference type="NCBI Taxonomy" id="2100421"/>
    <lineage>
        <taxon>Viruses</taxon>
        <taxon>Duplodnaviria</taxon>
        <taxon>Heunggongvirae</taxon>
        <taxon>Uroviricota</taxon>
        <taxon>Caudoviricetes</taxon>
        <taxon>Peduoviridae</taxon>
        <taxon>Maltschvirus</taxon>
        <taxon>Maltschvirus maltsch</taxon>
    </lineage>
</organism>
<reference evidence="1" key="1">
    <citation type="submission" date="2020-04" db="EMBL/GenBank/DDBJ databases">
        <authorList>
            <person name="Chiriac C."/>
            <person name="Salcher M."/>
            <person name="Ghai R."/>
            <person name="Kavagutti S V."/>
        </authorList>
    </citation>
    <scope>NUCLEOTIDE SEQUENCE</scope>
</reference>
<dbReference type="SUPFAM" id="SSF64182">
    <property type="entry name" value="DHH phosphoesterases"/>
    <property type="match status" value="1"/>
</dbReference>
<accession>A0A6J5L671</accession>
<sequence>MKKIISEGGIRNIRELSDRYKKAKIYFHQDLDGVATALAMKKYLEDNGIKVVDVEIIQYGDKEFAVKKADAEGEIMPVLVDFAHGKPMFVVHTDHHDRQAGADETKSTQFRGARSNVETLSQIVPASEIFTPEDVATISMVDSADYASKNITPEMVMNYVYGTSKEKNAKENRMLLGLVTNKLLLAFKNKPGFLETLVLDCKPSILSIFNKIKELMKTNRYADISSLEKNKEDYVQTMKGHKNVQVKDNIIVQYGGGSMMRPGSYDRYTPFRNNPEADFLVIAWPLGLLQASCNPFKKERELKGVNLGEIAQEVLSHWEGQLKEKQIPLSTIKWVSETAAKEESVGFTFKDFAAIYGDKYLDKKDGVKELMDVKSLMEKKSSELTEEEWSILDQYSVPVWEVIQANSGGHKCITNVSGLNYIGRSKRPPQGKYKYDSEKDDSPYIKFLKMLQNRFVNVLQEKIEESK</sequence>
<dbReference type="EMBL" id="LR796235">
    <property type="protein sequence ID" value="CAB4129854.1"/>
    <property type="molecule type" value="Genomic_DNA"/>
</dbReference>